<accession>A0AAV2NZV6</accession>
<proteinExistence type="predicted"/>
<gene>
    <name evidence="1" type="ORF">LPLAT_LOCUS11511</name>
</gene>
<evidence type="ECO:0000313" key="2">
    <source>
        <dbReference type="Proteomes" id="UP001497644"/>
    </source>
</evidence>
<name>A0AAV2NZV6_9HYME</name>
<sequence length="68" mass="7501">MTYSFCMDTISVTTARYQLQTPRNGKVTRSRQRVEDLPIVEACKSVSVTCSWMQPNVGAVTASILASD</sequence>
<evidence type="ECO:0000313" key="1">
    <source>
        <dbReference type="EMBL" id="CAL1686150.1"/>
    </source>
</evidence>
<dbReference type="AlphaFoldDB" id="A0AAV2NZV6"/>
<protein>
    <submittedName>
        <fullName evidence="1">Uncharacterized protein</fullName>
    </submittedName>
</protein>
<dbReference type="Proteomes" id="UP001497644">
    <property type="component" value="Chromosome 6"/>
</dbReference>
<organism evidence="1 2">
    <name type="scientific">Lasius platythorax</name>
    <dbReference type="NCBI Taxonomy" id="488582"/>
    <lineage>
        <taxon>Eukaryota</taxon>
        <taxon>Metazoa</taxon>
        <taxon>Ecdysozoa</taxon>
        <taxon>Arthropoda</taxon>
        <taxon>Hexapoda</taxon>
        <taxon>Insecta</taxon>
        <taxon>Pterygota</taxon>
        <taxon>Neoptera</taxon>
        <taxon>Endopterygota</taxon>
        <taxon>Hymenoptera</taxon>
        <taxon>Apocrita</taxon>
        <taxon>Aculeata</taxon>
        <taxon>Formicoidea</taxon>
        <taxon>Formicidae</taxon>
        <taxon>Formicinae</taxon>
        <taxon>Lasius</taxon>
        <taxon>Lasius</taxon>
    </lineage>
</organism>
<keyword evidence="2" id="KW-1185">Reference proteome</keyword>
<reference evidence="1" key="1">
    <citation type="submission" date="2024-04" db="EMBL/GenBank/DDBJ databases">
        <authorList>
            <consortium name="Molecular Ecology Group"/>
        </authorList>
    </citation>
    <scope>NUCLEOTIDE SEQUENCE</scope>
</reference>
<dbReference type="EMBL" id="OZ034829">
    <property type="protein sequence ID" value="CAL1686150.1"/>
    <property type="molecule type" value="Genomic_DNA"/>
</dbReference>